<keyword evidence="6 8" id="KW-0675">Receptor</keyword>
<evidence type="ECO:0000256" key="6">
    <source>
        <dbReference type="ARBA" id="ARBA00023170"/>
    </source>
</evidence>
<sequence length="372" mass="43178">MTTLKTLDVVTDIKYIHILSRFLGLAPYKITKNQLSEESSIDISIKNNTMLIMWSGMLAIFMLICIITTIMHCTYVYLLDESLSDNIHLILCMPMFPIVAFVSILMNVTINKRKMAEFITKISHIDNKINSLNIYDFSPNSFRYLHDLDILILIVLVPYLEFDILIWNNDKTISLYYRSITYGHILDIVVILQYCKCVRIIRKRLTELCRLVKKMDIPNVVIPQLRYLLTEICDTNSVLSSMYGPLILLELVRIFLVLIDLNTVIRHFNRGFFKLFSLVCWKMMIIVELVYIIVNCQLTVAKLRHLNHSVHNVLCLKHLLSAEVFQQVTFLLNQISTCSLEFTAFGIIKLDYSFLCSVFASIVTYGVLLLEF</sequence>
<evidence type="ECO:0000256" key="3">
    <source>
        <dbReference type="ARBA" id="ARBA00022692"/>
    </source>
</evidence>
<evidence type="ECO:0000256" key="7">
    <source>
        <dbReference type="ARBA" id="ARBA00023224"/>
    </source>
</evidence>
<dbReference type="GO" id="GO:0008049">
    <property type="term" value="P:male courtship behavior"/>
    <property type="evidence" value="ECO:0007669"/>
    <property type="project" value="TreeGrafter"/>
</dbReference>
<feature type="transmembrane region" description="Helical" evidence="8">
    <location>
        <begin position="51"/>
        <end position="75"/>
    </location>
</feature>
<evidence type="ECO:0000256" key="5">
    <source>
        <dbReference type="ARBA" id="ARBA00023136"/>
    </source>
</evidence>
<comment type="subcellular location">
    <subcellularLocation>
        <location evidence="1 8">Cell membrane</location>
        <topology evidence="1 8">Multi-pass membrane protein</topology>
    </subcellularLocation>
</comment>
<name>A0AAD8A5G0_DIPPU</name>
<keyword evidence="10" id="KW-1185">Reference proteome</keyword>
<evidence type="ECO:0000256" key="1">
    <source>
        <dbReference type="ARBA" id="ARBA00004651"/>
    </source>
</evidence>
<dbReference type="InterPro" id="IPR013604">
    <property type="entry name" value="7TM_chemorcpt"/>
</dbReference>
<accession>A0AAD8A5G0</accession>
<evidence type="ECO:0000313" key="10">
    <source>
        <dbReference type="Proteomes" id="UP001233999"/>
    </source>
</evidence>
<proteinExistence type="inferred from homology"/>
<evidence type="ECO:0000256" key="4">
    <source>
        <dbReference type="ARBA" id="ARBA00022989"/>
    </source>
</evidence>
<dbReference type="AlphaFoldDB" id="A0AAD8A5G0"/>
<feature type="transmembrane region" description="Helical" evidence="8">
    <location>
        <begin position="150"/>
        <end position="169"/>
    </location>
</feature>
<dbReference type="Pfam" id="PF08395">
    <property type="entry name" value="7tm_7"/>
    <property type="match status" value="1"/>
</dbReference>
<dbReference type="GO" id="GO:0005886">
    <property type="term" value="C:plasma membrane"/>
    <property type="evidence" value="ECO:0007669"/>
    <property type="project" value="UniProtKB-SubCell"/>
</dbReference>
<comment type="similarity">
    <text evidence="8">Belongs to the insect chemoreceptor superfamily. Gustatory receptor (GR) family.</text>
</comment>
<dbReference type="GO" id="GO:0043025">
    <property type="term" value="C:neuronal cell body"/>
    <property type="evidence" value="ECO:0007669"/>
    <property type="project" value="TreeGrafter"/>
</dbReference>
<dbReference type="PANTHER" id="PTHR21143">
    <property type="entry name" value="INVERTEBRATE GUSTATORY RECEPTOR"/>
    <property type="match status" value="1"/>
</dbReference>
<reference evidence="9" key="1">
    <citation type="journal article" date="2023" name="IScience">
        <title>Live-bearing cockroach genome reveals convergent evolutionary mechanisms linked to viviparity in insects and beyond.</title>
        <authorList>
            <person name="Fouks B."/>
            <person name="Harrison M.C."/>
            <person name="Mikhailova A.A."/>
            <person name="Marchal E."/>
            <person name="English S."/>
            <person name="Carruthers M."/>
            <person name="Jennings E.C."/>
            <person name="Chiamaka E.L."/>
            <person name="Frigard R.A."/>
            <person name="Pippel M."/>
            <person name="Attardo G.M."/>
            <person name="Benoit J.B."/>
            <person name="Bornberg-Bauer E."/>
            <person name="Tobe S.S."/>
        </authorList>
    </citation>
    <scope>NUCLEOTIDE SEQUENCE</scope>
    <source>
        <strain evidence="9">Stay&amp;Tobe</strain>
    </source>
</reference>
<keyword evidence="3 8" id="KW-0812">Transmembrane</keyword>
<dbReference type="PANTHER" id="PTHR21143:SF104">
    <property type="entry name" value="GUSTATORY RECEPTOR 8A-RELATED"/>
    <property type="match status" value="1"/>
</dbReference>
<keyword evidence="4 8" id="KW-1133">Transmembrane helix</keyword>
<feature type="transmembrane region" description="Helical" evidence="8">
    <location>
        <begin position="87"/>
        <end position="108"/>
    </location>
</feature>
<keyword evidence="2 8" id="KW-1003">Cell membrane</keyword>
<feature type="transmembrane region" description="Helical" evidence="8">
    <location>
        <begin position="352"/>
        <end position="370"/>
    </location>
</feature>
<keyword evidence="7 8" id="KW-0807">Transducer</keyword>
<dbReference type="GO" id="GO:0030425">
    <property type="term" value="C:dendrite"/>
    <property type="evidence" value="ECO:0007669"/>
    <property type="project" value="TreeGrafter"/>
</dbReference>
<organism evidence="9 10">
    <name type="scientific">Diploptera punctata</name>
    <name type="common">Pacific beetle cockroach</name>
    <dbReference type="NCBI Taxonomy" id="6984"/>
    <lineage>
        <taxon>Eukaryota</taxon>
        <taxon>Metazoa</taxon>
        <taxon>Ecdysozoa</taxon>
        <taxon>Arthropoda</taxon>
        <taxon>Hexapoda</taxon>
        <taxon>Insecta</taxon>
        <taxon>Pterygota</taxon>
        <taxon>Neoptera</taxon>
        <taxon>Polyneoptera</taxon>
        <taxon>Dictyoptera</taxon>
        <taxon>Blattodea</taxon>
        <taxon>Blaberoidea</taxon>
        <taxon>Blaberidae</taxon>
        <taxon>Diplopterinae</taxon>
        <taxon>Diploptera</taxon>
    </lineage>
</organism>
<evidence type="ECO:0000313" key="9">
    <source>
        <dbReference type="EMBL" id="KAJ9592097.1"/>
    </source>
</evidence>
<protein>
    <recommendedName>
        <fullName evidence="8">Gustatory receptor</fullName>
    </recommendedName>
</protein>
<dbReference type="GO" id="GO:0007165">
    <property type="term" value="P:signal transduction"/>
    <property type="evidence" value="ECO:0007669"/>
    <property type="project" value="UniProtKB-KW"/>
</dbReference>
<comment type="caution">
    <text evidence="9">The sequence shown here is derived from an EMBL/GenBank/DDBJ whole genome shotgun (WGS) entry which is preliminary data.</text>
</comment>
<dbReference type="GO" id="GO:0007635">
    <property type="term" value="P:chemosensory behavior"/>
    <property type="evidence" value="ECO:0007669"/>
    <property type="project" value="TreeGrafter"/>
</dbReference>
<dbReference type="Proteomes" id="UP001233999">
    <property type="component" value="Unassembled WGS sequence"/>
</dbReference>
<feature type="transmembrane region" description="Helical" evidence="8">
    <location>
        <begin position="246"/>
        <end position="265"/>
    </location>
</feature>
<dbReference type="GO" id="GO:0050909">
    <property type="term" value="P:sensory perception of taste"/>
    <property type="evidence" value="ECO:0007669"/>
    <property type="project" value="InterPro"/>
</dbReference>
<feature type="transmembrane region" description="Helical" evidence="8">
    <location>
        <begin position="271"/>
        <end position="294"/>
    </location>
</feature>
<dbReference type="EMBL" id="JASPKZ010003845">
    <property type="protein sequence ID" value="KAJ9592097.1"/>
    <property type="molecule type" value="Genomic_DNA"/>
</dbReference>
<dbReference type="GO" id="GO:0030424">
    <property type="term" value="C:axon"/>
    <property type="evidence" value="ECO:0007669"/>
    <property type="project" value="TreeGrafter"/>
</dbReference>
<reference evidence="9" key="2">
    <citation type="submission" date="2023-05" db="EMBL/GenBank/DDBJ databases">
        <authorList>
            <person name="Fouks B."/>
        </authorList>
    </citation>
    <scope>NUCLEOTIDE SEQUENCE</scope>
    <source>
        <strain evidence="9">Stay&amp;Tobe</strain>
        <tissue evidence="9">Testes</tissue>
    </source>
</reference>
<evidence type="ECO:0000256" key="8">
    <source>
        <dbReference type="RuleBase" id="RU363108"/>
    </source>
</evidence>
<keyword evidence="5 8" id="KW-0472">Membrane</keyword>
<evidence type="ECO:0000256" key="2">
    <source>
        <dbReference type="ARBA" id="ARBA00022475"/>
    </source>
</evidence>
<feature type="non-terminal residue" evidence="9">
    <location>
        <position position="372"/>
    </location>
</feature>
<comment type="caution">
    <text evidence="8">Lacks conserved residue(s) required for the propagation of feature annotation.</text>
</comment>
<comment type="function">
    <text evidence="8">Gustatory receptor which mediates acceptance or avoidance behavior, depending on its substrates.</text>
</comment>
<gene>
    <name evidence="9" type="ORF">L9F63_001325</name>
</gene>